<feature type="region of interest" description="Disordered" evidence="1">
    <location>
        <begin position="118"/>
        <end position="137"/>
    </location>
</feature>
<gene>
    <name evidence="3" type="ORF">TorRG33x02_154600</name>
</gene>
<dbReference type="PANTHER" id="PTHR12242:SF38">
    <property type="entry name" value="TRANSMEMBRANE PROTEIN"/>
    <property type="match status" value="1"/>
</dbReference>
<organism evidence="3 4">
    <name type="scientific">Trema orientale</name>
    <name type="common">Charcoal tree</name>
    <name type="synonym">Celtis orientalis</name>
    <dbReference type="NCBI Taxonomy" id="63057"/>
    <lineage>
        <taxon>Eukaryota</taxon>
        <taxon>Viridiplantae</taxon>
        <taxon>Streptophyta</taxon>
        <taxon>Embryophyta</taxon>
        <taxon>Tracheophyta</taxon>
        <taxon>Spermatophyta</taxon>
        <taxon>Magnoliopsida</taxon>
        <taxon>eudicotyledons</taxon>
        <taxon>Gunneridae</taxon>
        <taxon>Pentapetalae</taxon>
        <taxon>rosids</taxon>
        <taxon>fabids</taxon>
        <taxon>Rosales</taxon>
        <taxon>Cannabaceae</taxon>
        <taxon>Trema</taxon>
    </lineage>
</organism>
<keyword evidence="2" id="KW-1133">Transmembrane helix</keyword>
<dbReference type="GO" id="GO:0016020">
    <property type="term" value="C:membrane"/>
    <property type="evidence" value="ECO:0007669"/>
    <property type="project" value="TreeGrafter"/>
</dbReference>
<protein>
    <submittedName>
        <fullName evidence="3">Transmembrane protein</fullName>
    </submittedName>
</protein>
<name>A0A2P5ET83_TREOI</name>
<evidence type="ECO:0000313" key="4">
    <source>
        <dbReference type="Proteomes" id="UP000237000"/>
    </source>
</evidence>
<feature type="transmembrane region" description="Helical" evidence="2">
    <location>
        <begin position="62"/>
        <end position="82"/>
    </location>
</feature>
<evidence type="ECO:0000256" key="1">
    <source>
        <dbReference type="SAM" id="MobiDB-lite"/>
    </source>
</evidence>
<feature type="transmembrane region" description="Helical" evidence="2">
    <location>
        <begin position="222"/>
        <end position="253"/>
    </location>
</feature>
<accession>A0A2P5ET83</accession>
<feature type="transmembrane region" description="Helical" evidence="2">
    <location>
        <begin position="163"/>
        <end position="186"/>
    </location>
</feature>
<dbReference type="PANTHER" id="PTHR12242">
    <property type="entry name" value="OS02G0130600 PROTEIN-RELATED"/>
    <property type="match status" value="1"/>
</dbReference>
<keyword evidence="2" id="KW-0472">Membrane</keyword>
<proteinExistence type="predicted"/>
<evidence type="ECO:0000313" key="3">
    <source>
        <dbReference type="EMBL" id="PON88754.1"/>
    </source>
</evidence>
<keyword evidence="4" id="KW-1185">Reference proteome</keyword>
<keyword evidence="2 3" id="KW-0812">Transmembrane</keyword>
<feature type="transmembrane region" description="Helical" evidence="2">
    <location>
        <begin position="94"/>
        <end position="115"/>
    </location>
</feature>
<comment type="caution">
    <text evidence="3">The sequence shown here is derived from an EMBL/GenBank/DDBJ whole genome shotgun (WGS) entry which is preliminary data.</text>
</comment>
<evidence type="ECO:0000256" key="2">
    <source>
        <dbReference type="SAM" id="Phobius"/>
    </source>
</evidence>
<dbReference type="AlphaFoldDB" id="A0A2P5ET83"/>
<reference evidence="4" key="1">
    <citation type="submission" date="2016-06" db="EMBL/GenBank/DDBJ databases">
        <title>Parallel loss of symbiosis genes in relatives of nitrogen-fixing non-legume Parasponia.</title>
        <authorList>
            <person name="Van Velzen R."/>
            <person name="Holmer R."/>
            <person name="Bu F."/>
            <person name="Rutten L."/>
            <person name="Van Zeijl A."/>
            <person name="Liu W."/>
            <person name="Santuari L."/>
            <person name="Cao Q."/>
            <person name="Sharma T."/>
            <person name="Shen D."/>
            <person name="Roswanjaya Y."/>
            <person name="Wardhani T."/>
            <person name="Kalhor M.S."/>
            <person name="Jansen J."/>
            <person name="Van den Hoogen J."/>
            <person name="Gungor B."/>
            <person name="Hartog M."/>
            <person name="Hontelez J."/>
            <person name="Verver J."/>
            <person name="Yang W.-C."/>
            <person name="Schijlen E."/>
            <person name="Repin R."/>
            <person name="Schilthuizen M."/>
            <person name="Schranz E."/>
            <person name="Heidstra R."/>
            <person name="Miyata K."/>
            <person name="Fedorova E."/>
            <person name="Kohlen W."/>
            <person name="Bisseling T."/>
            <person name="Smit S."/>
            <person name="Geurts R."/>
        </authorList>
    </citation>
    <scope>NUCLEOTIDE SEQUENCE [LARGE SCALE GENOMIC DNA]</scope>
    <source>
        <strain evidence="4">cv. RG33-2</strain>
    </source>
</reference>
<dbReference type="EMBL" id="JXTC01000102">
    <property type="protein sequence ID" value="PON88754.1"/>
    <property type="molecule type" value="Genomic_DNA"/>
</dbReference>
<feature type="transmembrane region" description="Helical" evidence="2">
    <location>
        <begin position="192"/>
        <end position="210"/>
    </location>
</feature>
<dbReference type="OrthoDB" id="419711at2759"/>
<sequence>MLKQGFEFEYWVQWQVPVCALIFIMPAVIALKYVNKGKRGEALRSFDLWNCCWRHLNPLWLLFYRAFAFVCLAWMLCQMVAIDGPFAFYFYTQWTFALVMIYFAMATVISAYGCWTSTKKPSSEDATTSDREEELEDDINLRNPDTQKEIHQRVGSWGYVMQAMYHTCAGASILTDLVFWCLLVPLEAGEQFELTLLMGCLHAMNIVFLIGDTALNTLPFTWFGFVYFVFWSSLYITFQWVVHLCGFMTWWPYPFLELNTPWAPLWYLGMALFHVPCFWIYTMLIKAKTSLLPILFPHVYARLN</sequence>
<feature type="transmembrane region" description="Helical" evidence="2">
    <location>
        <begin position="12"/>
        <end position="34"/>
    </location>
</feature>
<dbReference type="Proteomes" id="UP000237000">
    <property type="component" value="Unassembled WGS sequence"/>
</dbReference>
<dbReference type="InParanoid" id="A0A2P5ET83"/>
<feature type="transmembrane region" description="Helical" evidence="2">
    <location>
        <begin position="265"/>
        <end position="284"/>
    </location>
</feature>